<reference evidence="5" key="2">
    <citation type="journal article" date="2017" name="Genome Announc.">
        <title>Draft genome sequence of Paludibacter jiangxiensis NM7(T), a propionate-producing fermentative bacterium.</title>
        <authorList>
            <person name="Qiu Y.-L."/>
            <person name="Tourlousse D.M."/>
            <person name="Matsuura N."/>
            <person name="Ohashi A."/>
            <person name="Sekiguchi Y."/>
        </authorList>
    </citation>
    <scope>NUCLEOTIDE SEQUENCE [LARGE SCALE GENOMIC DNA]</scope>
    <source>
        <strain evidence="5">NM7</strain>
    </source>
</reference>
<gene>
    <name evidence="4" type="ORF">PJIAN_3777</name>
</gene>
<dbReference type="GO" id="GO:0016788">
    <property type="term" value="F:hydrolase activity, acting on ester bonds"/>
    <property type="evidence" value="ECO:0007669"/>
    <property type="project" value="UniProtKB-ARBA"/>
</dbReference>
<dbReference type="InterPro" id="IPR005181">
    <property type="entry name" value="SASA"/>
</dbReference>
<name>A0A171AAE6_9BACT</name>
<dbReference type="Proteomes" id="UP000076586">
    <property type="component" value="Unassembled WGS sequence"/>
</dbReference>
<evidence type="ECO:0000259" key="3">
    <source>
        <dbReference type="Pfam" id="PF03629"/>
    </source>
</evidence>
<keyword evidence="1" id="KW-0378">Hydrolase</keyword>
<feature type="chain" id="PRO_5007905215" description="Sialate O-acetylesterase domain-containing protein" evidence="2">
    <location>
        <begin position="24"/>
        <end position="284"/>
    </location>
</feature>
<keyword evidence="5" id="KW-1185">Reference proteome</keyword>
<feature type="signal peptide" evidence="2">
    <location>
        <begin position="1"/>
        <end position="23"/>
    </location>
</feature>
<evidence type="ECO:0000313" key="4">
    <source>
        <dbReference type="EMBL" id="GAT63448.1"/>
    </source>
</evidence>
<evidence type="ECO:0000256" key="2">
    <source>
        <dbReference type="SAM" id="SignalP"/>
    </source>
</evidence>
<organism evidence="4 5">
    <name type="scientific">Paludibacter jiangxiensis</name>
    <dbReference type="NCBI Taxonomy" id="681398"/>
    <lineage>
        <taxon>Bacteria</taxon>
        <taxon>Pseudomonadati</taxon>
        <taxon>Bacteroidota</taxon>
        <taxon>Bacteroidia</taxon>
        <taxon>Bacteroidales</taxon>
        <taxon>Paludibacteraceae</taxon>
        <taxon>Paludibacter</taxon>
    </lineage>
</organism>
<dbReference type="InterPro" id="IPR052940">
    <property type="entry name" value="Carb_Esterase_6"/>
</dbReference>
<dbReference type="InterPro" id="IPR036514">
    <property type="entry name" value="SGNH_hydro_sf"/>
</dbReference>
<dbReference type="Gene3D" id="3.40.50.1110">
    <property type="entry name" value="SGNH hydrolase"/>
    <property type="match status" value="1"/>
</dbReference>
<dbReference type="Pfam" id="PF03629">
    <property type="entry name" value="SASA"/>
    <property type="match status" value="1"/>
</dbReference>
<feature type="domain" description="Sialate O-acetylesterase" evidence="3">
    <location>
        <begin position="28"/>
        <end position="273"/>
    </location>
</feature>
<keyword evidence="2" id="KW-0732">Signal</keyword>
<comment type="caution">
    <text evidence="4">The sequence shown here is derived from an EMBL/GenBank/DDBJ whole genome shotgun (WGS) entry which is preliminary data.</text>
</comment>
<dbReference type="AlphaFoldDB" id="A0A171AAE6"/>
<accession>A0A171AAE6</accession>
<reference evidence="5" key="1">
    <citation type="submission" date="2016-04" db="EMBL/GenBank/DDBJ databases">
        <title>Draft genome sequence of Paludibacter jiangxiensis strain NM7.</title>
        <authorList>
            <person name="Qiu Y."/>
            <person name="Matsuura N."/>
            <person name="Ohashi A."/>
            <person name="Tourlousse M.D."/>
            <person name="Sekiguchi Y."/>
        </authorList>
    </citation>
    <scope>NUCLEOTIDE SEQUENCE [LARGE SCALE GENOMIC DNA]</scope>
    <source>
        <strain evidence="5">NM7</strain>
    </source>
</reference>
<evidence type="ECO:0000256" key="1">
    <source>
        <dbReference type="ARBA" id="ARBA00022801"/>
    </source>
</evidence>
<dbReference type="EMBL" id="BDCR01000003">
    <property type="protein sequence ID" value="GAT63448.1"/>
    <property type="molecule type" value="Genomic_DNA"/>
</dbReference>
<dbReference type="SUPFAM" id="SSF52266">
    <property type="entry name" value="SGNH hydrolase"/>
    <property type="match status" value="1"/>
</dbReference>
<dbReference type="PANTHER" id="PTHR31988:SF19">
    <property type="entry name" value="9-O-ACETYL-N-ACETYLNEURAMINIC ACID DEACETYLASE-RELATED"/>
    <property type="match status" value="1"/>
</dbReference>
<evidence type="ECO:0000313" key="5">
    <source>
        <dbReference type="Proteomes" id="UP000076586"/>
    </source>
</evidence>
<sequence>MIMKKMKFFLFFGLFLLSINGFAKDPNFYVFLCFGQSNMEGNARIEAQDTIVDSRFQVLEATDCANLGRTKGKWYPAVPPLCRCKTGLTPADYFGRTLVANLPEKVKIGIINVSIGGCKIELFDKDHYQSYLATAPQWMLNMVKDYDGNPYGRLVEMAKLAQKDGVIKGILIHQGESNTNDTLWTKKVKLVYDNLMKDLKLKPKKVPLLAGELVSADQGGACASMNAIIGTLPKVIPNSYVISSAGCPAAKDHLHFLAEGYRTLGKRYAIKMLSLLGYPVADIK</sequence>
<protein>
    <recommendedName>
        <fullName evidence="3">Sialate O-acetylesterase domain-containing protein</fullName>
    </recommendedName>
</protein>
<dbReference type="STRING" id="681398.PJIAN_3777"/>
<proteinExistence type="predicted"/>
<dbReference type="PANTHER" id="PTHR31988">
    <property type="entry name" value="ESTERASE, PUTATIVE (DUF303)-RELATED"/>
    <property type="match status" value="1"/>
</dbReference>